<dbReference type="InterPro" id="IPR015421">
    <property type="entry name" value="PyrdxlP-dep_Trfase_major"/>
</dbReference>
<comment type="pathway">
    <text evidence="6">Amino-acid degradation; L-alanine degradation via transaminase pathway; pyruvate from L-alanine: step 1/1.</text>
</comment>
<feature type="domain" description="Aminotransferase class I/classII large" evidence="10">
    <location>
        <begin position="79"/>
        <end position="456"/>
    </location>
</feature>
<evidence type="ECO:0000256" key="7">
    <source>
        <dbReference type="ARBA" id="ARBA00025785"/>
    </source>
</evidence>
<dbReference type="GO" id="GO:0030170">
    <property type="term" value="F:pyridoxal phosphate binding"/>
    <property type="evidence" value="ECO:0007669"/>
    <property type="project" value="InterPro"/>
</dbReference>
<comment type="catalytic activity">
    <reaction evidence="9">
        <text>L-alanine + 2-oxoglutarate = pyruvate + L-glutamate</text>
        <dbReference type="Rhea" id="RHEA:19453"/>
        <dbReference type="ChEBI" id="CHEBI:15361"/>
        <dbReference type="ChEBI" id="CHEBI:16810"/>
        <dbReference type="ChEBI" id="CHEBI:29985"/>
        <dbReference type="ChEBI" id="CHEBI:57972"/>
        <dbReference type="EC" id="2.6.1.2"/>
    </reaction>
</comment>
<dbReference type="RefSeq" id="XP_026201965.1">
    <property type="nucleotide sequence ID" value="XM_026346180.1"/>
</dbReference>
<evidence type="ECO:0000313" key="11">
    <source>
        <dbReference type="Ensembl" id="ENSATEP00000004871.2"/>
    </source>
</evidence>
<dbReference type="EC" id="2.6.1.2" evidence="8"/>
<comment type="subunit">
    <text evidence="2">Homodimer.</text>
</comment>
<dbReference type="GO" id="GO:0042853">
    <property type="term" value="P:L-alanine catabolic process"/>
    <property type="evidence" value="ECO:0007669"/>
    <property type="project" value="UniProtKB-UniPathway"/>
</dbReference>
<dbReference type="PANTHER" id="PTHR11751">
    <property type="entry name" value="ALANINE AMINOTRANSFERASE"/>
    <property type="match status" value="1"/>
</dbReference>
<dbReference type="GO" id="GO:0004021">
    <property type="term" value="F:L-alanine:2-oxoglutarate aminotransferase activity"/>
    <property type="evidence" value="ECO:0007669"/>
    <property type="project" value="UniProtKB-EC"/>
</dbReference>
<dbReference type="UniPathway" id="UPA00528">
    <property type="reaction ID" value="UER00586"/>
</dbReference>
<evidence type="ECO:0000256" key="9">
    <source>
        <dbReference type="ARBA" id="ARBA00047412"/>
    </source>
</evidence>
<dbReference type="FunFam" id="3.40.640.10:FF:000129">
    <property type="entry name" value="Alanine aminotransferase 2"/>
    <property type="match status" value="1"/>
</dbReference>
<evidence type="ECO:0000256" key="6">
    <source>
        <dbReference type="ARBA" id="ARBA00025708"/>
    </source>
</evidence>
<comment type="cofactor">
    <cofactor evidence="1">
        <name>pyridoxal 5'-phosphate</name>
        <dbReference type="ChEBI" id="CHEBI:597326"/>
    </cofactor>
</comment>
<evidence type="ECO:0000256" key="8">
    <source>
        <dbReference type="ARBA" id="ARBA00026106"/>
    </source>
</evidence>
<dbReference type="OrthoDB" id="1732682at2759"/>
<evidence type="ECO:0000256" key="3">
    <source>
        <dbReference type="ARBA" id="ARBA00022576"/>
    </source>
</evidence>
<dbReference type="Gene3D" id="3.40.640.10">
    <property type="entry name" value="Type I PLP-dependent aspartate aminotransferase-like (Major domain)"/>
    <property type="match status" value="1"/>
</dbReference>
<protein>
    <recommendedName>
        <fullName evidence="8">alanine transaminase</fullName>
        <ecNumber evidence="8">2.6.1.2</ecNumber>
    </recommendedName>
</protein>
<dbReference type="PANTHER" id="PTHR11751:SF469">
    <property type="entry name" value="ALANINE TRANSAMINASE"/>
    <property type="match status" value="1"/>
</dbReference>
<reference evidence="11" key="3">
    <citation type="submission" date="2025-09" db="UniProtKB">
        <authorList>
            <consortium name="Ensembl"/>
        </authorList>
    </citation>
    <scope>IDENTIFICATION</scope>
</reference>
<keyword evidence="12" id="KW-1185">Reference proteome</keyword>
<dbReference type="Gene3D" id="1.10.287.1970">
    <property type="match status" value="1"/>
</dbReference>
<evidence type="ECO:0000256" key="1">
    <source>
        <dbReference type="ARBA" id="ARBA00001933"/>
    </source>
</evidence>
<dbReference type="CDD" id="cd00609">
    <property type="entry name" value="AAT_like"/>
    <property type="match status" value="1"/>
</dbReference>
<dbReference type="Pfam" id="PF00155">
    <property type="entry name" value="Aminotran_1_2"/>
    <property type="match status" value="1"/>
</dbReference>
<accession>A0A3Q1IKZ1</accession>
<evidence type="ECO:0000256" key="4">
    <source>
        <dbReference type="ARBA" id="ARBA00022679"/>
    </source>
</evidence>
<dbReference type="Ensembl" id="ENSATET00000004950.3">
    <property type="protein sequence ID" value="ENSATEP00000004871.2"/>
    <property type="gene ID" value="ENSATEG00000003215.3"/>
</dbReference>
<dbReference type="InterPro" id="IPR015424">
    <property type="entry name" value="PyrdxlP-dep_Trfase"/>
</dbReference>
<keyword evidence="5" id="KW-0663">Pyridoxal phosphate</keyword>
<keyword evidence="3" id="KW-0032">Aminotransferase</keyword>
<evidence type="ECO:0000256" key="5">
    <source>
        <dbReference type="ARBA" id="ARBA00022898"/>
    </source>
</evidence>
<dbReference type="InParanoid" id="A0A3Q1IKZ1"/>
<dbReference type="Gene3D" id="3.90.1150.10">
    <property type="entry name" value="Aspartate Aminotransferase, domain 1"/>
    <property type="match status" value="1"/>
</dbReference>
<evidence type="ECO:0000256" key="2">
    <source>
        <dbReference type="ARBA" id="ARBA00011738"/>
    </source>
</evidence>
<reference evidence="11" key="1">
    <citation type="submission" date="2021-04" db="EMBL/GenBank/DDBJ databases">
        <authorList>
            <consortium name="Wellcome Sanger Institute Data Sharing"/>
        </authorList>
    </citation>
    <scope>NUCLEOTIDE SEQUENCE [LARGE SCALE GENOMIC DNA]</scope>
</reference>
<dbReference type="Proteomes" id="UP000265040">
    <property type="component" value="Chromosome 4"/>
</dbReference>
<dbReference type="FunFam" id="1.10.287.1970:FF:000001">
    <property type="entry name" value="Alanine aminotransferase 2"/>
    <property type="match status" value="1"/>
</dbReference>
<dbReference type="AlphaFoldDB" id="A0A3Q1IKZ1"/>
<organism evidence="11 12">
    <name type="scientific">Anabas testudineus</name>
    <name type="common">Climbing perch</name>
    <name type="synonym">Anthias testudineus</name>
    <dbReference type="NCBI Taxonomy" id="64144"/>
    <lineage>
        <taxon>Eukaryota</taxon>
        <taxon>Metazoa</taxon>
        <taxon>Chordata</taxon>
        <taxon>Craniata</taxon>
        <taxon>Vertebrata</taxon>
        <taxon>Euteleostomi</taxon>
        <taxon>Actinopterygii</taxon>
        <taxon>Neopterygii</taxon>
        <taxon>Teleostei</taxon>
        <taxon>Neoteleostei</taxon>
        <taxon>Acanthomorphata</taxon>
        <taxon>Anabantaria</taxon>
        <taxon>Anabantiformes</taxon>
        <taxon>Anabantoidei</taxon>
        <taxon>Anabantidae</taxon>
        <taxon>Anabas</taxon>
    </lineage>
</organism>
<dbReference type="GeneTree" id="ENSGT00940000155265"/>
<dbReference type="SUPFAM" id="SSF53383">
    <property type="entry name" value="PLP-dependent transferases"/>
    <property type="match status" value="1"/>
</dbReference>
<dbReference type="InterPro" id="IPR015422">
    <property type="entry name" value="PyrdxlP-dep_Trfase_small"/>
</dbReference>
<comment type="similarity">
    <text evidence="7">Belongs to the class-I pyridoxal-phosphate-dependent aminotransferase family. Alanine aminotransferase subfamily.</text>
</comment>
<dbReference type="InterPro" id="IPR004839">
    <property type="entry name" value="Aminotransferase_I/II_large"/>
</dbReference>
<sequence>MTTAWEVNSRVRGIRASRNLKSLAESITKQITQGEKKPFSRVIDVSSCDPHRAGMAPISFVRQVLAVCLYPELLEEPSLPQDVRQRAQKLLEACSGGSVGSYSVTACGLPLVQKRVAEFITRRDDGVSSDPEDIIVTAGSQESLWMVLHLMDSGEGDTQTGVLTPMPCPHTLPMLLDDAGMKLLPYQLSEKRGWALDLDELHRAVKAARTGCQPRVIYISNPGNPTGHVQDRATVEKVIHFAAAERLVLLVEEVYQDSVYGQDTEFISYKKVLFDMGPEYSETVELISFHSISAAIMGECGLRGGYMEVINMDPDVSHYLKTMQYCPPVLSQLALDVMVDPPTPGDCSYKTFAQETLLLQKTLSQNAQRACDFLDDLPGMSCRPAVAGVFLYPRVRFPQQLMDEAETLGVEADVFYCQRLLEEEGVCLGAGCENGQNDENYHIRLSVLAPPAALDQVLACLRTFHLRLLDTFP</sequence>
<dbReference type="GeneID" id="113152751"/>
<evidence type="ECO:0000259" key="10">
    <source>
        <dbReference type="Pfam" id="PF00155"/>
    </source>
</evidence>
<name>A0A3Q1IKZ1_ANATE</name>
<reference evidence="11" key="2">
    <citation type="submission" date="2025-08" db="UniProtKB">
        <authorList>
            <consortium name="Ensembl"/>
        </authorList>
    </citation>
    <scope>IDENTIFICATION</scope>
</reference>
<evidence type="ECO:0000313" key="12">
    <source>
        <dbReference type="Proteomes" id="UP000265040"/>
    </source>
</evidence>
<proteinExistence type="inferred from homology"/>
<dbReference type="InterPro" id="IPR045088">
    <property type="entry name" value="ALAT1/2-like"/>
</dbReference>
<keyword evidence="4" id="KW-0808">Transferase</keyword>